<proteinExistence type="predicted"/>
<dbReference type="RefSeq" id="WP_087287109.1">
    <property type="nucleotide sequence ID" value="NZ_NFJD01000001.1"/>
</dbReference>
<evidence type="ECO:0008006" key="3">
    <source>
        <dbReference type="Google" id="ProtNLM"/>
    </source>
</evidence>
<evidence type="ECO:0000313" key="2">
    <source>
        <dbReference type="Proteomes" id="UP000196368"/>
    </source>
</evidence>
<dbReference type="PANTHER" id="PTHR43861">
    <property type="entry name" value="TRANS-ACONITATE 2-METHYLTRANSFERASE-RELATED"/>
    <property type="match status" value="1"/>
</dbReference>
<dbReference type="Gene3D" id="3.40.50.150">
    <property type="entry name" value="Vaccinia Virus protein VP39"/>
    <property type="match status" value="1"/>
</dbReference>
<comment type="caution">
    <text evidence="1">The sequence shown here is derived from an EMBL/GenBank/DDBJ whole genome shotgun (WGS) entry which is preliminary data.</text>
</comment>
<dbReference type="InterPro" id="IPR029063">
    <property type="entry name" value="SAM-dependent_MTases_sf"/>
</dbReference>
<name>A0A1Y4DKV4_9BACT</name>
<sequence>MTSIYTDGTYLQANPGWHAQDARWKLQHVLRALEQAGVTGKLHNVCDVGCGAGELLKEWARKRPHMHFTGCDISPQAHQLCLQGAPDNVHFVQGNKTGQASFDAVLAIDVLEHVPEPDLFLTHLESKAPLLVLHVPLDLSVRSVIKPEILETERRTVGHIHFYTAPYLRRVLRNRGYQILSWHYTNKYVECPPPLPRLRSRIGMLIRKVAHVLLPHSWAAWWVGGYSVMLVARVRR</sequence>
<dbReference type="SUPFAM" id="SSF53335">
    <property type="entry name" value="S-adenosyl-L-methionine-dependent methyltransferases"/>
    <property type="match status" value="1"/>
</dbReference>
<dbReference type="CDD" id="cd02440">
    <property type="entry name" value="AdoMet_MTases"/>
    <property type="match status" value="1"/>
</dbReference>
<keyword evidence="2" id="KW-1185">Reference proteome</keyword>
<gene>
    <name evidence="1" type="ORF">B5F75_01940</name>
</gene>
<dbReference type="Proteomes" id="UP000196368">
    <property type="component" value="Unassembled WGS sequence"/>
</dbReference>
<dbReference type="EMBL" id="NFJD01000001">
    <property type="protein sequence ID" value="OUO57558.1"/>
    <property type="molecule type" value="Genomic_DNA"/>
</dbReference>
<dbReference type="OrthoDB" id="9071885at2"/>
<evidence type="ECO:0000313" key="1">
    <source>
        <dbReference type="EMBL" id="OUO57558.1"/>
    </source>
</evidence>
<dbReference type="AlphaFoldDB" id="A0A1Y4DKV4"/>
<reference evidence="2" key="1">
    <citation type="submission" date="2017-04" db="EMBL/GenBank/DDBJ databases">
        <title>Function of individual gut microbiota members based on whole genome sequencing of pure cultures obtained from chicken caecum.</title>
        <authorList>
            <person name="Medvecky M."/>
            <person name="Cejkova D."/>
            <person name="Polansky O."/>
            <person name="Karasova D."/>
            <person name="Kubasova T."/>
            <person name="Cizek A."/>
            <person name="Rychlik I."/>
        </authorList>
    </citation>
    <scope>NUCLEOTIDE SEQUENCE [LARGE SCALE GENOMIC DNA]</scope>
    <source>
        <strain evidence="2">An273</strain>
    </source>
</reference>
<protein>
    <recommendedName>
        <fullName evidence="3">Methyltransferase domain-containing protein</fullName>
    </recommendedName>
</protein>
<accession>A0A1Y4DKV4</accession>
<organism evidence="1 2">
    <name type="scientific">Candidatus Avelusimicrobium gallicola</name>
    <dbReference type="NCBI Taxonomy" id="2562704"/>
    <lineage>
        <taxon>Bacteria</taxon>
        <taxon>Pseudomonadati</taxon>
        <taxon>Elusimicrobiota</taxon>
        <taxon>Elusimicrobia</taxon>
        <taxon>Elusimicrobiales</taxon>
        <taxon>Elusimicrobiaceae</taxon>
        <taxon>Candidatus Avelusimicrobium</taxon>
    </lineage>
</organism>
<dbReference type="Pfam" id="PF13489">
    <property type="entry name" value="Methyltransf_23"/>
    <property type="match status" value="1"/>
</dbReference>